<protein>
    <submittedName>
        <fullName evidence="1">Uncharacterized protein</fullName>
    </submittedName>
</protein>
<dbReference type="AlphaFoldDB" id="A0A411Z1K6"/>
<dbReference type="Proteomes" id="UP000284547">
    <property type="component" value="Unassembled WGS sequence"/>
</dbReference>
<comment type="caution">
    <text evidence="1">The sequence shown here is derived from an EMBL/GenBank/DDBJ whole genome shotgun (WGS) entry which is preliminary data.</text>
</comment>
<gene>
    <name evidence="1" type="ORF">D1012_12325</name>
</gene>
<keyword evidence="2" id="KW-1185">Reference proteome</keyword>
<organism evidence="1 2">
    <name type="scientific">Pseudotabrizicola alkalilacus</name>
    <dbReference type="NCBI Taxonomy" id="2305252"/>
    <lineage>
        <taxon>Bacteria</taxon>
        <taxon>Pseudomonadati</taxon>
        <taxon>Pseudomonadota</taxon>
        <taxon>Alphaproteobacteria</taxon>
        <taxon>Rhodobacterales</taxon>
        <taxon>Paracoccaceae</taxon>
        <taxon>Pseudotabrizicola</taxon>
    </lineage>
</organism>
<dbReference type="EMBL" id="QWEY01000006">
    <property type="protein sequence ID" value="RGP36930.1"/>
    <property type="molecule type" value="Genomic_DNA"/>
</dbReference>
<reference evidence="1 2" key="1">
    <citation type="submission" date="2018-08" db="EMBL/GenBank/DDBJ databases">
        <title>Flavobacterium tibetense sp. nov., isolated from a wetland YonghuCo on Tibetan Plateau.</title>
        <authorList>
            <person name="Phurbu D."/>
            <person name="Lu H."/>
            <person name="Xing P."/>
        </authorList>
    </citation>
    <scope>NUCLEOTIDE SEQUENCE [LARGE SCALE GENOMIC DNA]</scope>
    <source>
        <strain evidence="1 2">DJC</strain>
    </source>
</reference>
<accession>A0A411Z1K6</accession>
<name>A0A411Z1K6_9RHOB</name>
<sequence>MSEPYNFEPDPARRKRIALHRQKWSAANQIRDRFWSDEELEAESQRLEAEIQAFLARRDAEASSAN</sequence>
<proteinExistence type="predicted"/>
<evidence type="ECO:0000313" key="2">
    <source>
        <dbReference type="Proteomes" id="UP000284547"/>
    </source>
</evidence>
<dbReference type="RefSeq" id="WP_118152617.1">
    <property type="nucleotide sequence ID" value="NZ_QWEY01000006.1"/>
</dbReference>
<evidence type="ECO:0000313" key="1">
    <source>
        <dbReference type="EMBL" id="RGP36930.1"/>
    </source>
</evidence>